<evidence type="ECO:0000313" key="5">
    <source>
        <dbReference type="EMBL" id="RRN04691.1"/>
    </source>
</evidence>
<dbReference type="AlphaFoldDB" id="A0A426FJE4"/>
<comment type="caution">
    <text evidence="5">The sequence shown here is derived from an EMBL/GenBank/DDBJ whole genome shotgun (WGS) entry which is preliminary data.</text>
</comment>
<dbReference type="Pfam" id="PF26078">
    <property type="entry name" value="Baseplate_J_M"/>
    <property type="match status" value="1"/>
</dbReference>
<dbReference type="InterPro" id="IPR058530">
    <property type="entry name" value="Baseplate_J-like_C"/>
</dbReference>
<feature type="domain" description="Baseplate protein J-like barrel" evidence="2">
    <location>
        <begin position="88"/>
        <end position="168"/>
    </location>
</feature>
<dbReference type="Pfam" id="PF26079">
    <property type="entry name" value="Baseplate_J_C"/>
    <property type="match status" value="1"/>
</dbReference>
<dbReference type="STRING" id="1263831.F543_5750"/>
<protein>
    <submittedName>
        <fullName evidence="5">Baseplate J/gp47 family protein</fullName>
    </submittedName>
</protein>
<dbReference type="InterPro" id="IPR052399">
    <property type="entry name" value="Phage_Baseplate_Assmbl_Protein"/>
</dbReference>
<feature type="domain" description="Baseplate J-like central" evidence="3">
    <location>
        <begin position="189"/>
        <end position="272"/>
    </location>
</feature>
<evidence type="ECO:0000259" key="2">
    <source>
        <dbReference type="Pfam" id="PF04865"/>
    </source>
</evidence>
<proteinExistence type="inferred from homology"/>
<dbReference type="InterPro" id="IPR058531">
    <property type="entry name" value="Baseplate_J_M"/>
</dbReference>
<evidence type="ECO:0000259" key="4">
    <source>
        <dbReference type="Pfam" id="PF26079"/>
    </source>
</evidence>
<reference evidence="5 6" key="1">
    <citation type="submission" date="2018-11" db="EMBL/GenBank/DDBJ databases">
        <title>Whole genome sequence of Bibersteinia trehalosi strain OADDL-BT1 an multidrug resistant pathogen isolate.</title>
        <authorList>
            <person name="Couger M."/>
            <person name="Ramachandran A."/>
        </authorList>
    </citation>
    <scope>NUCLEOTIDE SEQUENCE [LARGE SCALE GENOMIC DNA]</scope>
    <source>
        <strain evidence="5 6">OADDL-BT1</strain>
    </source>
</reference>
<comment type="similarity">
    <text evidence="1">Belongs to the Mu gp47/PBSX XkdT family.</text>
</comment>
<sequence>MAYQSPTLSTLIRQGEQQFQHRFPSLKRNNVLTVINRICAALSAGEHMHLDWLARQIIPTTAEEEYLIEYCLYKGIVRKQATKASGMITVTAARESTIPAGTVFEDSVTGLTFVTTTENVVSAGNSEVAVLCETEGAEGNLAVGTSLALTSAILGVQSTAKVKAMTGGADIEPLSRLLARLIYRVQNPPAGGAPHDYVRWATEVAGVTRAWCFPRYLGGGSVGVAFACDDRDDILPTAEDIERVKAYISGHKNEATGQFEGMPANVELYVFAPQFQTVNFSVRILPDTATLRQAVRKSLQAYLSNAGVGALLYLSQIRAAVSNTAGEVDNSVIYPANDVQLLSDHIPTLGEITWL</sequence>
<evidence type="ECO:0000259" key="3">
    <source>
        <dbReference type="Pfam" id="PF26078"/>
    </source>
</evidence>
<dbReference type="Proteomes" id="UP000276010">
    <property type="component" value="Unassembled WGS sequence"/>
</dbReference>
<evidence type="ECO:0000313" key="6">
    <source>
        <dbReference type="Proteomes" id="UP000276010"/>
    </source>
</evidence>
<accession>A0A426FJE4</accession>
<dbReference type="InterPro" id="IPR006949">
    <property type="entry name" value="Barrel_Baseplate_J-like"/>
</dbReference>
<feature type="domain" description="Baseplate J-like C-terminal" evidence="4">
    <location>
        <begin position="278"/>
        <end position="354"/>
    </location>
</feature>
<dbReference type="RefSeq" id="WP_125134704.1">
    <property type="nucleotide sequence ID" value="NZ_RRUC01000015.1"/>
</dbReference>
<dbReference type="PANTHER" id="PTHR37829:SF3">
    <property type="entry name" value="PROTEIN JAYE-RELATED"/>
    <property type="match status" value="1"/>
</dbReference>
<dbReference type="PANTHER" id="PTHR37829">
    <property type="entry name" value="PHAGE-LIKE ELEMENT PBSX PROTEIN XKDT"/>
    <property type="match status" value="1"/>
</dbReference>
<gene>
    <name evidence="5" type="ORF">EIM44_04435</name>
</gene>
<dbReference type="EMBL" id="RRUC01000015">
    <property type="protein sequence ID" value="RRN04691.1"/>
    <property type="molecule type" value="Genomic_DNA"/>
</dbReference>
<dbReference type="Pfam" id="PF04865">
    <property type="entry name" value="Baseplate_J"/>
    <property type="match status" value="1"/>
</dbReference>
<evidence type="ECO:0000256" key="1">
    <source>
        <dbReference type="ARBA" id="ARBA00038087"/>
    </source>
</evidence>
<name>A0A426FJE4_BIBTR</name>
<organism evidence="5 6">
    <name type="scientific">Bibersteinia trehalosi</name>
    <name type="common">Pasteurella trehalosi</name>
    <dbReference type="NCBI Taxonomy" id="47735"/>
    <lineage>
        <taxon>Bacteria</taxon>
        <taxon>Pseudomonadati</taxon>
        <taxon>Pseudomonadota</taxon>
        <taxon>Gammaproteobacteria</taxon>
        <taxon>Pasteurellales</taxon>
        <taxon>Pasteurellaceae</taxon>
        <taxon>Bibersteinia</taxon>
    </lineage>
</organism>